<accession>A0ABS9MYH2</accession>
<feature type="compositionally biased region" description="Basic residues" evidence="1">
    <location>
        <begin position="1"/>
        <end position="10"/>
    </location>
</feature>
<dbReference type="Proteomes" id="UP001201629">
    <property type="component" value="Unassembled WGS sequence"/>
</dbReference>
<proteinExistence type="predicted"/>
<dbReference type="GO" id="GO:0004519">
    <property type="term" value="F:endonuclease activity"/>
    <property type="evidence" value="ECO:0007669"/>
    <property type="project" value="UniProtKB-KW"/>
</dbReference>
<sequence length="191" mass="21355">MPSHKPKSSKPRGGVPKAKVGKLVGKAVEAAAKKPKKRIPAPPVTRNNDLPEFVLKIKRKPSYKKGPFDRKVRALQKLSDEGKLFKQANPLDKDPELTKAYRERVRQAIFAKYWPPGGTATAEGKAMAEKLLARLDRVDADHVWDPQLGGPDTVDNLRFLDSHTNQDMGSEIWQKIRNLPDGTPIRIEVIP</sequence>
<protein>
    <submittedName>
        <fullName evidence="2">Endonuclease</fullName>
    </submittedName>
</protein>
<evidence type="ECO:0000313" key="2">
    <source>
        <dbReference type="EMBL" id="MCG5442762.1"/>
    </source>
</evidence>
<evidence type="ECO:0000313" key="3">
    <source>
        <dbReference type="Proteomes" id="UP001201629"/>
    </source>
</evidence>
<keyword evidence="2" id="KW-0255">Endonuclease</keyword>
<keyword evidence="3" id="KW-1185">Reference proteome</keyword>
<keyword evidence="2" id="KW-0378">Hydrolase</keyword>
<dbReference type="EMBL" id="JAKKFD010000011">
    <property type="protein sequence ID" value="MCG5442762.1"/>
    <property type="molecule type" value="Genomic_DNA"/>
</dbReference>
<reference evidence="2 3" key="1">
    <citation type="submission" date="2022-01" db="EMBL/GenBank/DDBJ databases">
        <authorList>
            <person name="Riesco R."/>
            <person name="Trujillo M.E."/>
        </authorList>
    </citation>
    <scope>NUCLEOTIDE SEQUENCE [LARGE SCALE GENOMIC DNA]</scope>
    <source>
        <strain evidence="2 3">NIE79</strain>
    </source>
</reference>
<feature type="region of interest" description="Disordered" evidence="1">
    <location>
        <begin position="1"/>
        <end position="20"/>
    </location>
</feature>
<keyword evidence="2" id="KW-0540">Nuclease</keyword>
<comment type="caution">
    <text evidence="2">The sequence shown here is derived from an EMBL/GenBank/DDBJ whole genome shotgun (WGS) entry which is preliminary data.</text>
</comment>
<name>A0ABS9MYH2_9ACTN</name>
<gene>
    <name evidence="2" type="ORF">NIE79_000549</name>
</gene>
<organism evidence="2 3">
    <name type="scientific">Micromonospora trifolii</name>
    <dbReference type="NCBI Taxonomy" id="2911208"/>
    <lineage>
        <taxon>Bacteria</taxon>
        <taxon>Bacillati</taxon>
        <taxon>Actinomycetota</taxon>
        <taxon>Actinomycetes</taxon>
        <taxon>Micromonosporales</taxon>
        <taxon>Micromonosporaceae</taxon>
        <taxon>Micromonospora</taxon>
    </lineage>
</organism>
<evidence type="ECO:0000256" key="1">
    <source>
        <dbReference type="SAM" id="MobiDB-lite"/>
    </source>
</evidence>
<dbReference type="RefSeq" id="WP_238678031.1">
    <property type="nucleotide sequence ID" value="NZ_JAKKFD010000011.1"/>
</dbReference>